<sequence length="572" mass="62302">MHGDRKLRCNFCNHVGQGNATKVARHFTQPKYCKIAGMRVLADIWNNTGYTFVEKTARQVQRWMADEGIRDTRSTTGGQRPRADEAETDEMQDFLDAQEGGEGRVGEAGMRDEAAGRCEPDLPGEEVVMTSRTDGTAGRGARASRPELERARREKRKVGEEDVDVRDTAREKRARQTTIDELYAKEKLSEFTDTWLKWIYEKGLSFNAFRGSEFQRMERTPSGAGVRHRSPSELRTDDFYVGGSSGGLGDLSAPRQRGASLSDVLLDDSDVRGHVEIAEERDARLDREEEEGLRTLPGWEGRFTYMEEQRRRRELETGGGGNGDRGDVGFGGEADAGAARQGVPPGVEGDGVPTGVERDGGGEDEDEDEEGSDHGDDHGDDGDDHGDGGDDDDDGDHDGNHGDGGGGDGGDGGGDDDEGRLALVLRDPSMPSLPLTRPEAFAQAGFVANDLARLGSHDCFPHTGRRSSERRPPGGAYSPPPYIVDSPRCLSPGLGQDEGGLRCREGRFRRTFVTSVLGCGQQRGWLRTSESSHGRPDARFVSISDEESFDPTADYGPRDSCGHAAESALHIR</sequence>
<feature type="region of interest" description="Disordered" evidence="1">
    <location>
        <begin position="66"/>
        <end position="173"/>
    </location>
</feature>
<feature type="region of interest" description="Disordered" evidence="1">
    <location>
        <begin position="310"/>
        <end position="431"/>
    </location>
</feature>
<organism evidence="2 3">
    <name type="scientific">Chara braunii</name>
    <name type="common">Braun's stonewort</name>
    <dbReference type="NCBI Taxonomy" id="69332"/>
    <lineage>
        <taxon>Eukaryota</taxon>
        <taxon>Viridiplantae</taxon>
        <taxon>Streptophyta</taxon>
        <taxon>Charophyceae</taxon>
        <taxon>Charales</taxon>
        <taxon>Characeae</taxon>
        <taxon>Chara</taxon>
    </lineage>
</organism>
<evidence type="ECO:0000313" key="3">
    <source>
        <dbReference type="Proteomes" id="UP000265515"/>
    </source>
</evidence>
<dbReference type="AlphaFoldDB" id="A0A388KAJ8"/>
<protein>
    <recommendedName>
        <fullName evidence="4">BED-type domain-containing protein</fullName>
    </recommendedName>
</protein>
<feature type="compositionally biased region" description="Basic and acidic residues" evidence="1">
    <location>
        <begin position="144"/>
        <end position="171"/>
    </location>
</feature>
<evidence type="ECO:0000313" key="2">
    <source>
        <dbReference type="EMBL" id="GBG67078.1"/>
    </source>
</evidence>
<feature type="compositionally biased region" description="Basic and acidic residues" evidence="1">
    <location>
        <begin position="101"/>
        <end position="120"/>
    </location>
</feature>
<feature type="compositionally biased region" description="Gly residues" evidence="1">
    <location>
        <begin position="402"/>
        <end position="412"/>
    </location>
</feature>
<keyword evidence="3" id="KW-1185">Reference proteome</keyword>
<feature type="compositionally biased region" description="Acidic residues" evidence="1">
    <location>
        <begin position="378"/>
        <end position="396"/>
    </location>
</feature>
<comment type="caution">
    <text evidence="2">The sequence shown here is derived from an EMBL/GenBank/DDBJ whole genome shotgun (WGS) entry which is preliminary data.</text>
</comment>
<dbReference type="Proteomes" id="UP000265515">
    <property type="component" value="Unassembled WGS sequence"/>
</dbReference>
<reference evidence="2 3" key="1">
    <citation type="journal article" date="2018" name="Cell">
        <title>The Chara Genome: Secondary Complexity and Implications for Plant Terrestrialization.</title>
        <authorList>
            <person name="Nishiyama T."/>
            <person name="Sakayama H."/>
            <person name="Vries J.D."/>
            <person name="Buschmann H."/>
            <person name="Saint-Marcoux D."/>
            <person name="Ullrich K.K."/>
            <person name="Haas F.B."/>
            <person name="Vanderstraeten L."/>
            <person name="Becker D."/>
            <person name="Lang D."/>
            <person name="Vosolsobe S."/>
            <person name="Rombauts S."/>
            <person name="Wilhelmsson P.K.I."/>
            <person name="Janitza P."/>
            <person name="Kern R."/>
            <person name="Heyl A."/>
            <person name="Rumpler F."/>
            <person name="Villalobos L.I.A.C."/>
            <person name="Clay J.M."/>
            <person name="Skokan R."/>
            <person name="Toyoda A."/>
            <person name="Suzuki Y."/>
            <person name="Kagoshima H."/>
            <person name="Schijlen E."/>
            <person name="Tajeshwar N."/>
            <person name="Catarino B."/>
            <person name="Hetherington A.J."/>
            <person name="Saltykova A."/>
            <person name="Bonnot C."/>
            <person name="Breuninger H."/>
            <person name="Symeonidi A."/>
            <person name="Radhakrishnan G.V."/>
            <person name="Van Nieuwerburgh F."/>
            <person name="Deforce D."/>
            <person name="Chang C."/>
            <person name="Karol K.G."/>
            <person name="Hedrich R."/>
            <person name="Ulvskov P."/>
            <person name="Glockner G."/>
            <person name="Delwiche C.F."/>
            <person name="Petrasek J."/>
            <person name="Van de Peer Y."/>
            <person name="Friml J."/>
            <person name="Beilby M."/>
            <person name="Dolan L."/>
            <person name="Kohara Y."/>
            <person name="Sugano S."/>
            <person name="Fujiyama A."/>
            <person name="Delaux P.-M."/>
            <person name="Quint M."/>
            <person name="TheiBen G."/>
            <person name="Hagemann M."/>
            <person name="Harholt J."/>
            <person name="Dunand C."/>
            <person name="Zachgo S."/>
            <person name="Langdale J."/>
            <person name="Maumus F."/>
            <person name="Straeten D.V.D."/>
            <person name="Gould S.B."/>
            <person name="Rensing S.A."/>
        </authorList>
    </citation>
    <scope>NUCLEOTIDE SEQUENCE [LARGE SCALE GENOMIC DNA]</scope>
    <source>
        <strain evidence="2 3">S276</strain>
    </source>
</reference>
<feature type="compositionally biased region" description="Acidic residues" evidence="1">
    <location>
        <begin position="362"/>
        <end position="371"/>
    </location>
</feature>
<gene>
    <name evidence="2" type="ORF">CBR_g78859</name>
</gene>
<feature type="region of interest" description="Disordered" evidence="1">
    <location>
        <begin position="544"/>
        <end position="572"/>
    </location>
</feature>
<evidence type="ECO:0000256" key="1">
    <source>
        <dbReference type="SAM" id="MobiDB-lite"/>
    </source>
</evidence>
<dbReference type="EMBL" id="BFEA01000082">
    <property type="protein sequence ID" value="GBG67078.1"/>
    <property type="molecule type" value="Genomic_DNA"/>
</dbReference>
<accession>A0A388KAJ8</accession>
<feature type="region of interest" description="Disordered" evidence="1">
    <location>
        <begin position="458"/>
        <end position="483"/>
    </location>
</feature>
<feature type="compositionally biased region" description="Low complexity" evidence="1">
    <location>
        <begin position="342"/>
        <end position="355"/>
    </location>
</feature>
<proteinExistence type="predicted"/>
<name>A0A388KAJ8_CHABU</name>
<feature type="compositionally biased region" description="Gly residues" evidence="1">
    <location>
        <begin position="317"/>
        <end position="334"/>
    </location>
</feature>
<dbReference type="Gramene" id="GBG67078">
    <property type="protein sequence ID" value="GBG67078"/>
    <property type="gene ID" value="CBR_g78859"/>
</dbReference>
<feature type="compositionally biased region" description="Basic and acidic residues" evidence="1">
    <location>
        <begin position="458"/>
        <end position="472"/>
    </location>
</feature>
<evidence type="ECO:0008006" key="4">
    <source>
        <dbReference type="Google" id="ProtNLM"/>
    </source>
</evidence>